<keyword evidence="2" id="KW-1185">Reference proteome</keyword>
<protein>
    <submittedName>
        <fullName evidence="1">Uncharacterized protein</fullName>
    </submittedName>
</protein>
<comment type="caution">
    <text evidence="1">The sequence shown here is derived from an EMBL/GenBank/DDBJ whole genome shotgun (WGS) entry which is preliminary data.</text>
</comment>
<evidence type="ECO:0000313" key="1">
    <source>
        <dbReference type="EMBL" id="KAI8421843.1"/>
    </source>
</evidence>
<reference evidence="1 2" key="1">
    <citation type="journal article" date="2022" name="Genome Biol. Evol.">
        <title>The Spruce Budworm Genome: Reconstructing the Evolutionary History of Antifreeze Proteins.</title>
        <authorList>
            <person name="Beliveau C."/>
            <person name="Gagne P."/>
            <person name="Picq S."/>
            <person name="Vernygora O."/>
            <person name="Keeling C.I."/>
            <person name="Pinkney K."/>
            <person name="Doucet D."/>
            <person name="Wen F."/>
            <person name="Johnston J.S."/>
            <person name="Maaroufi H."/>
            <person name="Boyle B."/>
            <person name="Laroche J."/>
            <person name="Dewar K."/>
            <person name="Juretic N."/>
            <person name="Blackburn G."/>
            <person name="Nisole A."/>
            <person name="Brunet B."/>
            <person name="Brandao M."/>
            <person name="Lumley L."/>
            <person name="Duan J."/>
            <person name="Quan G."/>
            <person name="Lucarotti C.J."/>
            <person name="Roe A.D."/>
            <person name="Sperling F.A.H."/>
            <person name="Levesque R.C."/>
            <person name="Cusson M."/>
        </authorList>
    </citation>
    <scope>NUCLEOTIDE SEQUENCE [LARGE SCALE GENOMIC DNA]</scope>
    <source>
        <strain evidence="1">Glfc:IPQL:Cfum</strain>
    </source>
</reference>
<accession>A0ACC0JCK3</accession>
<name>A0ACC0JCK3_CHOFU</name>
<gene>
    <name evidence="1" type="ORF">MSG28_009787</name>
</gene>
<dbReference type="EMBL" id="CM046116">
    <property type="protein sequence ID" value="KAI8421843.1"/>
    <property type="molecule type" value="Genomic_DNA"/>
</dbReference>
<proteinExistence type="predicted"/>
<sequence>MLGPEGKVEVVYAWEPSGEHWTVDADRGGVALPAANCEGPELAVGRNGVQWQYPHIPVSTTLKAALVLPTRLLVLAHCRSLNVGIWGDFGNNKEQRKIASGPQLENNFGETRERQENRNGTSEMILQRKTRDSLASEVYDGLRCLSCYANNGTSSLYDSCYNGLMAPLIATPGVPTLLMRKS</sequence>
<organism evidence="1 2">
    <name type="scientific">Choristoneura fumiferana</name>
    <name type="common">Spruce budworm moth</name>
    <name type="synonym">Archips fumiferana</name>
    <dbReference type="NCBI Taxonomy" id="7141"/>
    <lineage>
        <taxon>Eukaryota</taxon>
        <taxon>Metazoa</taxon>
        <taxon>Ecdysozoa</taxon>
        <taxon>Arthropoda</taxon>
        <taxon>Hexapoda</taxon>
        <taxon>Insecta</taxon>
        <taxon>Pterygota</taxon>
        <taxon>Neoptera</taxon>
        <taxon>Endopterygota</taxon>
        <taxon>Lepidoptera</taxon>
        <taxon>Glossata</taxon>
        <taxon>Ditrysia</taxon>
        <taxon>Tortricoidea</taxon>
        <taxon>Tortricidae</taxon>
        <taxon>Tortricinae</taxon>
        <taxon>Choristoneura</taxon>
    </lineage>
</organism>
<evidence type="ECO:0000313" key="2">
    <source>
        <dbReference type="Proteomes" id="UP001064048"/>
    </source>
</evidence>
<dbReference type="Proteomes" id="UP001064048">
    <property type="component" value="Chromosome 16"/>
</dbReference>